<proteinExistence type="predicted"/>
<dbReference type="Pfam" id="PF13968">
    <property type="entry name" value="DUF4220"/>
    <property type="match status" value="1"/>
</dbReference>
<organism evidence="3 4">
    <name type="scientific">Camelina sativa</name>
    <name type="common">False flax</name>
    <name type="synonym">Myagrum sativum</name>
    <dbReference type="NCBI Taxonomy" id="90675"/>
    <lineage>
        <taxon>Eukaryota</taxon>
        <taxon>Viridiplantae</taxon>
        <taxon>Streptophyta</taxon>
        <taxon>Embryophyta</taxon>
        <taxon>Tracheophyta</taxon>
        <taxon>Spermatophyta</taxon>
        <taxon>Magnoliopsida</taxon>
        <taxon>eudicotyledons</taxon>
        <taxon>Gunneridae</taxon>
        <taxon>Pentapetalae</taxon>
        <taxon>rosids</taxon>
        <taxon>malvids</taxon>
        <taxon>Brassicales</taxon>
        <taxon>Brassicaceae</taxon>
        <taxon>Camelineae</taxon>
        <taxon>Camelina</taxon>
    </lineage>
</organism>
<dbReference type="RefSeq" id="XP_010481582.1">
    <property type="nucleotide sequence ID" value="XM_010483280.2"/>
</dbReference>
<feature type="transmembrane region" description="Helical" evidence="1">
    <location>
        <begin position="332"/>
        <end position="353"/>
    </location>
</feature>
<dbReference type="Proteomes" id="UP000694864">
    <property type="component" value="Chromosome 18"/>
</dbReference>
<keyword evidence="1" id="KW-0472">Membrane</keyword>
<gene>
    <name evidence="4" type="primary">LOC104760366</name>
</gene>
<reference evidence="3" key="1">
    <citation type="journal article" date="2014" name="Nat. Commun.">
        <title>The emerging biofuel crop Camelina sativa retains a highly undifferentiated hexaploid genome structure.</title>
        <authorList>
            <person name="Kagale S."/>
            <person name="Koh C."/>
            <person name="Nixon J."/>
            <person name="Bollina V."/>
            <person name="Clarke W.E."/>
            <person name="Tuteja R."/>
            <person name="Spillane C."/>
            <person name="Robinson S.J."/>
            <person name="Links M.G."/>
            <person name="Clarke C."/>
            <person name="Higgins E.E."/>
            <person name="Huebert T."/>
            <person name="Sharpe A.G."/>
            <person name="Parkin I.A."/>
        </authorList>
    </citation>
    <scope>NUCLEOTIDE SEQUENCE [LARGE SCALE GENOMIC DNA]</scope>
    <source>
        <strain evidence="3">cv. DH55</strain>
    </source>
</reference>
<feature type="transmembrane region" description="Helical" evidence="1">
    <location>
        <begin position="112"/>
        <end position="133"/>
    </location>
</feature>
<keyword evidence="1" id="KW-0812">Transmembrane</keyword>
<keyword evidence="3" id="KW-1185">Reference proteome</keyword>
<dbReference type="Pfam" id="PF04578">
    <property type="entry name" value="DUF594"/>
    <property type="match status" value="1"/>
</dbReference>
<dbReference type="GeneID" id="104760366"/>
<feature type="transmembrane region" description="Helical" evidence="1">
    <location>
        <begin position="300"/>
        <end position="320"/>
    </location>
</feature>
<reference evidence="4" key="2">
    <citation type="submission" date="2025-08" db="UniProtKB">
        <authorList>
            <consortium name="RefSeq"/>
        </authorList>
    </citation>
    <scope>IDENTIFICATION</scope>
    <source>
        <tissue evidence="4">Leaf</tissue>
    </source>
</reference>
<protein>
    <submittedName>
        <fullName evidence="4">Uncharacterized protein LOC104760366</fullName>
    </submittedName>
</protein>
<dbReference type="PANTHER" id="PTHR31325">
    <property type="entry name" value="OS01G0798800 PROTEIN-RELATED"/>
    <property type="match status" value="1"/>
</dbReference>
<dbReference type="InterPro" id="IPR007658">
    <property type="entry name" value="DUF594"/>
</dbReference>
<feature type="transmembrane region" description="Helical" evidence="1">
    <location>
        <begin position="16"/>
        <end position="35"/>
    </location>
</feature>
<name>A0ABM0X6S9_CAMSA</name>
<evidence type="ECO:0000313" key="3">
    <source>
        <dbReference type="Proteomes" id="UP000694864"/>
    </source>
</evidence>
<feature type="transmembrane region" description="Helical" evidence="1">
    <location>
        <begin position="86"/>
        <end position="105"/>
    </location>
</feature>
<feature type="transmembrane region" description="Helical" evidence="1">
    <location>
        <begin position="47"/>
        <end position="66"/>
    </location>
</feature>
<evidence type="ECO:0000313" key="4">
    <source>
        <dbReference type="RefSeq" id="XP_010481582.1"/>
    </source>
</evidence>
<dbReference type="InterPro" id="IPR025315">
    <property type="entry name" value="DUF4220"/>
</dbReference>
<feature type="domain" description="DUF4220" evidence="2">
    <location>
        <begin position="52"/>
        <end position="428"/>
    </location>
</feature>
<evidence type="ECO:0000259" key="2">
    <source>
        <dbReference type="Pfam" id="PF13968"/>
    </source>
</evidence>
<feature type="transmembrane region" description="Helical" evidence="1">
    <location>
        <begin position="509"/>
        <end position="529"/>
    </location>
</feature>
<keyword evidence="1" id="KW-1133">Transmembrane helix</keyword>
<evidence type="ECO:0000256" key="1">
    <source>
        <dbReference type="SAM" id="Phobius"/>
    </source>
</evidence>
<accession>A0ABM0X6S9</accession>
<sequence>MGEAIPKEVKDLWDKWNIRGLVILSLALQTFLVLLSPNRKRTHRRFFRLLIWSAYLLANWAAEYAVGQISDNQGSEPQPKNTDLLAFWATFLLLHLGGPDTITALAIEDNDLWLRSLFALVCQAIVTLYVFLLSIPNNLLAPTSLMLVAGVIKYLERIQALRGASLETFKNSMLEDPDPGPDYARLMEEFSVRKMLREPTQIVRIEEVEKGQRPKVLVRPPNKLTDLEAVQYAYKYFNIFKGLVVDLMFNSQSEQLNNSKEFFLSLDTPEEALSVLEVELSFIYGTFYTKVNILHTWIGISFRFMALASLVSCLGIFVTAKKSDYNRFDVDLTYVLLISGIALDFVAIFIFCVSDWTFARFKKPKEDVERKDTLVDVVFNSILSFRKLKWKACDCSHRVKGSKCEVLDRKFIFRRWSEYIYSYNLIEYSLGLKSSTIHNTDGWIHRFFDAFIQSLWIDVAVKYTTRGISFCFRNMKHEIDRVRSWLNEVIFQSSTDNRKLYYALYPLKLFLRFWFGIPVIYYVLDFFGISDQLNRVIYTSSDRITKQMWEFIFKEVKRRSEAADRAETASDIYSTRGEWVLHDILNEALRMKLLRYVTQADYDQSILMWHIATELLYKTEKATTENECNREFSKILSDYMMYLLFVQPAMMSTVAGIDKTSFMEAVAEVKKTGEAKKFLKRKNREDIDLENVCNGILSSLGESRERKGRRHQRRNVLADASRLANALKQISGNTKWMIVSNVWVEMLCYGATYCDPKQHVAQLSKGGEFISFVWLLMAHFGLGDQFQTTEENARARLIVAK</sequence>
<feature type="transmembrane region" description="Helical" evidence="1">
    <location>
        <begin position="139"/>
        <end position="155"/>
    </location>
</feature>